<name>A0ABY2KK49_9RHOB</name>
<proteinExistence type="predicted"/>
<reference evidence="1 2" key="1">
    <citation type="submission" date="2018-11" db="EMBL/GenBank/DDBJ databases">
        <title>Tabrizicola sp. isolated from sediment of alpine lake.</title>
        <authorList>
            <person name="Liu Z."/>
        </authorList>
    </citation>
    <scope>NUCLEOTIDE SEQUENCE [LARGE SCALE GENOMIC DNA]</scope>
    <source>
        <strain evidence="1 2">DRYC-M-16</strain>
    </source>
</reference>
<feature type="non-terminal residue" evidence="1">
    <location>
        <position position="1"/>
    </location>
</feature>
<evidence type="ECO:0000313" key="2">
    <source>
        <dbReference type="Proteomes" id="UP000297741"/>
    </source>
</evidence>
<protein>
    <submittedName>
        <fullName evidence="1">Uncharacterized protein</fullName>
    </submittedName>
</protein>
<accession>A0ABY2KK49</accession>
<dbReference type="RefSeq" id="WP_210134416.1">
    <property type="nucleotide sequence ID" value="NZ_RPEM01000007.1"/>
</dbReference>
<organism evidence="1 2">
    <name type="scientific">Pseudotabrizicola sediminis</name>
    <dbReference type="NCBI Taxonomy" id="2486418"/>
    <lineage>
        <taxon>Bacteria</taxon>
        <taxon>Pseudomonadati</taxon>
        <taxon>Pseudomonadota</taxon>
        <taxon>Alphaproteobacteria</taxon>
        <taxon>Rhodobacterales</taxon>
        <taxon>Paracoccaceae</taxon>
        <taxon>Pseudotabrizicola</taxon>
    </lineage>
</organism>
<sequence>TPSGILCQVRNTSAAAAKIAFIIASIKMPQWTLRRAHRFVKMIPVPDCQNRSTFRILLDDQPA</sequence>
<dbReference type="Proteomes" id="UP000297741">
    <property type="component" value="Unassembled WGS sequence"/>
</dbReference>
<comment type="caution">
    <text evidence="1">The sequence shown here is derived from an EMBL/GenBank/DDBJ whole genome shotgun (WGS) entry which is preliminary data.</text>
</comment>
<evidence type="ECO:0000313" key="1">
    <source>
        <dbReference type="EMBL" id="TGD42837.1"/>
    </source>
</evidence>
<dbReference type="EMBL" id="RPEM01000007">
    <property type="protein sequence ID" value="TGD42837.1"/>
    <property type="molecule type" value="Genomic_DNA"/>
</dbReference>
<keyword evidence="2" id="KW-1185">Reference proteome</keyword>
<gene>
    <name evidence="1" type="ORF">EEB11_11135</name>
</gene>